<sequence>MAAPLSVLFSNGLITDAFIDVCINDGTHASLHALMLLGTGAVGLDVLNLLKRGPPGPAGGLWSVPRSQNAKRVYATHHFADYQACRAHLPRPTAILPNATANIIPWLINNCSDCFKFLVRQGVIKSYGYDNALRSYFHIACSAPMNKPLVQYMLKRLPDDELFAPQTLTLNMVPADWTRASIFWYLRNDEALFAQYITRLDWLTRRTISRASVAVLRNGGNMMQVLGHPFGHAYLAKYLNPNIAGLLADQIDPAWSINLGELIINDENNDSASLWIAVIKEKNPRRIQMLKWMAENPFTPTPAFPNGTMVNEPNYSPRVSKGWHWKATPLAAAVAFGDAVAVRELCRMPAVDLLAGCPGLNPAIMALPGAAGLMNELKEQNLPAFEMWLQYAAPLIRATAFIFPGVTRMLDHIVSKTVGGFLENEIPLKESVLAQLRLFWMLSEPYKVL</sequence>
<protein>
    <submittedName>
        <fullName evidence="1">Uncharacterized protein</fullName>
    </submittedName>
</protein>
<organism evidence="1 2">
    <name type="scientific">Penicillium angulare</name>
    <dbReference type="NCBI Taxonomy" id="116970"/>
    <lineage>
        <taxon>Eukaryota</taxon>
        <taxon>Fungi</taxon>
        <taxon>Dikarya</taxon>
        <taxon>Ascomycota</taxon>
        <taxon>Pezizomycotina</taxon>
        <taxon>Eurotiomycetes</taxon>
        <taxon>Eurotiomycetidae</taxon>
        <taxon>Eurotiales</taxon>
        <taxon>Aspergillaceae</taxon>
        <taxon>Penicillium</taxon>
    </lineage>
</organism>
<proteinExistence type="predicted"/>
<evidence type="ECO:0000313" key="2">
    <source>
        <dbReference type="Proteomes" id="UP001149165"/>
    </source>
</evidence>
<reference evidence="1" key="2">
    <citation type="journal article" date="2023" name="IMA Fungus">
        <title>Comparative genomic study of the Penicillium genus elucidates a diverse pangenome and 15 lateral gene transfer events.</title>
        <authorList>
            <person name="Petersen C."/>
            <person name="Sorensen T."/>
            <person name="Nielsen M.R."/>
            <person name="Sondergaard T.E."/>
            <person name="Sorensen J.L."/>
            <person name="Fitzpatrick D.A."/>
            <person name="Frisvad J.C."/>
            <person name="Nielsen K.L."/>
        </authorList>
    </citation>
    <scope>NUCLEOTIDE SEQUENCE</scope>
    <source>
        <strain evidence="1">IBT 30069</strain>
    </source>
</reference>
<evidence type="ECO:0000313" key="1">
    <source>
        <dbReference type="EMBL" id="KAJ5080935.1"/>
    </source>
</evidence>
<comment type="caution">
    <text evidence="1">The sequence shown here is derived from an EMBL/GenBank/DDBJ whole genome shotgun (WGS) entry which is preliminary data.</text>
</comment>
<dbReference type="OrthoDB" id="10454165at2759"/>
<reference evidence="1" key="1">
    <citation type="submission" date="2022-11" db="EMBL/GenBank/DDBJ databases">
        <authorList>
            <person name="Petersen C."/>
        </authorList>
    </citation>
    <scope>NUCLEOTIDE SEQUENCE</scope>
    <source>
        <strain evidence="1">IBT 30069</strain>
    </source>
</reference>
<accession>A0A9W9EFV4</accession>
<dbReference type="EMBL" id="JAPQKH010000012">
    <property type="protein sequence ID" value="KAJ5080935.1"/>
    <property type="molecule type" value="Genomic_DNA"/>
</dbReference>
<dbReference type="Proteomes" id="UP001149165">
    <property type="component" value="Unassembled WGS sequence"/>
</dbReference>
<dbReference type="AlphaFoldDB" id="A0A9W9EFV4"/>
<name>A0A9W9EFV4_9EURO</name>
<keyword evidence="2" id="KW-1185">Reference proteome</keyword>
<gene>
    <name evidence="1" type="ORF">N7456_013645</name>
</gene>